<reference evidence="1 2" key="1">
    <citation type="submission" date="2020-03" db="EMBL/GenBank/DDBJ databases">
        <title>Dissostichus mawsoni Genome sequencing and assembly.</title>
        <authorList>
            <person name="Park H."/>
        </authorList>
    </citation>
    <scope>NUCLEOTIDE SEQUENCE [LARGE SCALE GENOMIC DNA]</scope>
    <source>
        <strain evidence="1">DM0001</strain>
        <tissue evidence="1">Muscle</tissue>
    </source>
</reference>
<dbReference type="AlphaFoldDB" id="A0A7J5Y4N5"/>
<name>A0A7J5Y4N5_DISMA</name>
<accession>A0A7J5Y4N5</accession>
<protein>
    <submittedName>
        <fullName evidence="1">Uncharacterized protein</fullName>
    </submittedName>
</protein>
<organism evidence="1 2">
    <name type="scientific">Dissostichus mawsoni</name>
    <name type="common">Antarctic cod</name>
    <dbReference type="NCBI Taxonomy" id="36200"/>
    <lineage>
        <taxon>Eukaryota</taxon>
        <taxon>Metazoa</taxon>
        <taxon>Chordata</taxon>
        <taxon>Craniata</taxon>
        <taxon>Vertebrata</taxon>
        <taxon>Euteleostomi</taxon>
        <taxon>Actinopterygii</taxon>
        <taxon>Neopterygii</taxon>
        <taxon>Teleostei</taxon>
        <taxon>Neoteleostei</taxon>
        <taxon>Acanthomorphata</taxon>
        <taxon>Eupercaria</taxon>
        <taxon>Perciformes</taxon>
        <taxon>Notothenioidei</taxon>
        <taxon>Nototheniidae</taxon>
        <taxon>Dissostichus</taxon>
    </lineage>
</organism>
<keyword evidence="2" id="KW-1185">Reference proteome</keyword>
<gene>
    <name evidence="1" type="ORF">F7725_007537</name>
</gene>
<comment type="caution">
    <text evidence="1">The sequence shown here is derived from an EMBL/GenBank/DDBJ whole genome shotgun (WGS) entry which is preliminary data.</text>
</comment>
<proteinExistence type="predicted"/>
<dbReference type="Proteomes" id="UP000518266">
    <property type="component" value="Unassembled WGS sequence"/>
</dbReference>
<evidence type="ECO:0000313" key="1">
    <source>
        <dbReference type="EMBL" id="KAF3844374.1"/>
    </source>
</evidence>
<evidence type="ECO:0000313" key="2">
    <source>
        <dbReference type="Proteomes" id="UP000518266"/>
    </source>
</evidence>
<sequence length="270" mass="29513">MDAFTPVMMVDMVSTVVMPGHKDKNPECQSPFSDPFLGSRLAFGGPRSLQKTSKRLKVRRPARTPVPVHTAMVPCSSAGPHSHGTVLQCHRTQPWFRVPVPCPAAMVPAPEPAHTAMVPAPEPAHTAMVQASVPAPAAMFPAPFPLESPLEFLLKFPLESPLKFPLESLLEFLLKFPLESPLKFPLKSPLKPSLESLSKSLLKSPLKSPLESLSKSLLESPLKSPLKFPLESPFKETLAGTARRSIQKDTHESITMSVAGKYVCSRKKKM</sequence>
<dbReference type="EMBL" id="JAAKFY010000015">
    <property type="protein sequence ID" value="KAF3844374.1"/>
    <property type="molecule type" value="Genomic_DNA"/>
</dbReference>